<protein>
    <submittedName>
        <fullName evidence="1">Uncharacterized protein</fullName>
    </submittedName>
</protein>
<dbReference type="Proteomes" id="UP000046122">
    <property type="component" value="Unassembled WGS sequence"/>
</dbReference>
<proteinExistence type="predicted"/>
<dbReference type="EMBL" id="CCNE01000005">
    <property type="protein sequence ID" value="CDX50950.1"/>
    <property type="molecule type" value="Genomic_DNA"/>
</dbReference>
<gene>
    <name evidence="1" type="ORF">MPL3365_130224</name>
</gene>
<evidence type="ECO:0000313" key="2">
    <source>
        <dbReference type="Proteomes" id="UP000046122"/>
    </source>
</evidence>
<accession>A0A090FW22</accession>
<sequence>MSAMVSERPSCISVPVSMIVSPPSWRMPTSKDTRVRVDGLSKIMASTLPSSGFERSPALSLVFRATASSSIERRSPAETADRSVKWRTLIGRFQKLFRGFGRNSVGQALGAGANALQRLADLRVGNGERRQEADDIVARRHGKQVLVAQRHVHLGVGHDAFQAEHQAGSPDALDDVGKFVRDPGQSLFQKQRLALHVLEETVGQHHVEHGVADRHRQRIAAEGGAVHAGGHAGRRLVRGEAGAHREAAADALGDRHQVGRDAGPLMREQFSGAADAALDLVEDQKQAVLVAQLAQPLQGLRRHRADAALALHRLDQDCRGLRRDRLFGRVDVVECDLVEALDLRAEAFEIFVLAAGGDRRERAAVEGALESDDAETLRVTLDELVAPGRLDGAFQRLGARIGEEHLVGESRLDQPLAQPALFRDFVEIGDVPEVGGLLGERRDQMRMAVAERIHRDAAREVKISLALVGDQPSPFPTLKSQGCASKGLVKRRTAHYMRLRNRKSKKPPMRRPLRLIMFFGHEVNENVTQKRVASPDVTPAHQ</sequence>
<reference evidence="1 2" key="1">
    <citation type="submission" date="2014-08" db="EMBL/GenBank/DDBJ databases">
        <authorList>
            <person name="Moulin Lionel"/>
        </authorList>
    </citation>
    <scope>NUCLEOTIDE SEQUENCE [LARGE SCALE GENOMIC DNA]</scope>
</reference>
<organism evidence="1 2">
    <name type="scientific">Mesorhizobium plurifarium</name>
    <dbReference type="NCBI Taxonomy" id="69974"/>
    <lineage>
        <taxon>Bacteria</taxon>
        <taxon>Pseudomonadati</taxon>
        <taxon>Pseudomonadota</taxon>
        <taxon>Alphaproteobacteria</taxon>
        <taxon>Hyphomicrobiales</taxon>
        <taxon>Phyllobacteriaceae</taxon>
        <taxon>Mesorhizobium</taxon>
    </lineage>
</organism>
<name>A0A090FW22_MESPL</name>
<evidence type="ECO:0000313" key="1">
    <source>
        <dbReference type="EMBL" id="CDX50950.1"/>
    </source>
</evidence>
<dbReference type="AlphaFoldDB" id="A0A090FW22"/>